<evidence type="ECO:0000313" key="1">
    <source>
        <dbReference type="EMBL" id="KAK8215397.1"/>
    </source>
</evidence>
<organism evidence="1 2">
    <name type="scientific">Zalaria obscura</name>
    <dbReference type="NCBI Taxonomy" id="2024903"/>
    <lineage>
        <taxon>Eukaryota</taxon>
        <taxon>Fungi</taxon>
        <taxon>Dikarya</taxon>
        <taxon>Ascomycota</taxon>
        <taxon>Pezizomycotina</taxon>
        <taxon>Dothideomycetes</taxon>
        <taxon>Dothideomycetidae</taxon>
        <taxon>Dothideales</taxon>
        <taxon>Zalariaceae</taxon>
        <taxon>Zalaria</taxon>
    </lineage>
</organism>
<comment type="caution">
    <text evidence="1">The sequence shown here is derived from an EMBL/GenBank/DDBJ whole genome shotgun (WGS) entry which is preliminary data.</text>
</comment>
<evidence type="ECO:0000313" key="2">
    <source>
        <dbReference type="Proteomes" id="UP001320706"/>
    </source>
</evidence>
<keyword evidence="2" id="KW-1185">Reference proteome</keyword>
<protein>
    <submittedName>
        <fullName evidence="1">Uncharacterized protein</fullName>
    </submittedName>
</protein>
<reference evidence="1" key="1">
    <citation type="submission" date="2024-02" db="EMBL/GenBank/DDBJ databases">
        <title>Metagenome Assembled Genome of Zalaria obscura JY119.</title>
        <authorList>
            <person name="Vighnesh L."/>
            <person name="Jagadeeshwari U."/>
            <person name="Venkata Ramana C."/>
            <person name="Sasikala C."/>
        </authorList>
    </citation>
    <scope>NUCLEOTIDE SEQUENCE</scope>
    <source>
        <strain evidence="1">JY119</strain>
    </source>
</reference>
<name>A0ACC3SIQ1_9PEZI</name>
<dbReference type="Proteomes" id="UP001320706">
    <property type="component" value="Unassembled WGS sequence"/>
</dbReference>
<proteinExistence type="predicted"/>
<gene>
    <name evidence="1" type="ORF">M8818_002018</name>
</gene>
<accession>A0ACC3SIQ1</accession>
<sequence>MRNGMEEATSCGSGRAEDSVRMRLLGPSQDGSGRKTAARDRCSPELGVVTDQQWRSRCGDAHSRVDTYAATSS</sequence>
<dbReference type="EMBL" id="JAMKPW020000008">
    <property type="protein sequence ID" value="KAK8215397.1"/>
    <property type="molecule type" value="Genomic_DNA"/>
</dbReference>